<sequence>MKKIYPIKIRILSIIILSAFMFSQAALGFDYLRNIQIDESDKAGLAGAIGFVGTEEILYDQTINFLKQNKLDLTQQNIDKALEYVESVADRPVFSEATAVLNIENAAVSDKWTDNRYDLLAKQSGADGSVVFSYKGQSHKTEILEKLLGADTICFFGHGGRGHLWLAGGSGISADSTDMHNPAGISFEEMGERLTGNETLIFDCCFARPYSENLRSYRVQNDMQKMPCIISASHGRTTSSFIDDIVAVYGRRTDSLTMQDIFIAASRNKGISIFLPVDEEILSSFSTAKAGGQEFEGVLSTPAAGRRIVVITNTDRDIRRKLIDNSNGRISTKDEIRPVMVLGIDDVAAMLDTIKDYSEESDWVTVWMPGNADLARSIMQAVGIRGAGILELPDNPENWPDAIEQWV</sequence>
<evidence type="ECO:0000313" key="1">
    <source>
        <dbReference type="EMBL" id="PIW66227.1"/>
    </source>
</evidence>
<protein>
    <submittedName>
        <fullName evidence="1">Uncharacterized protein</fullName>
    </submittedName>
</protein>
<organism evidence="1 2">
    <name type="scientific">Candidatus Taenaricola geysiri</name>
    <dbReference type="NCBI Taxonomy" id="1974752"/>
    <lineage>
        <taxon>Bacteria</taxon>
        <taxon>Pseudomonadati</taxon>
        <taxon>Candidatus Omnitrophota</taxon>
        <taxon>Candidatus Taenaricola</taxon>
    </lineage>
</organism>
<proteinExistence type="predicted"/>
<name>A0A2J0LQW0_9BACT</name>
<dbReference type="Proteomes" id="UP000231267">
    <property type="component" value="Unassembled WGS sequence"/>
</dbReference>
<accession>A0A2J0LQW0</accession>
<evidence type="ECO:0000313" key="2">
    <source>
        <dbReference type="Proteomes" id="UP000231267"/>
    </source>
</evidence>
<dbReference type="EMBL" id="PFGP01000103">
    <property type="protein sequence ID" value="PIW66227.1"/>
    <property type="molecule type" value="Genomic_DNA"/>
</dbReference>
<reference evidence="1 2" key="1">
    <citation type="submission" date="2017-09" db="EMBL/GenBank/DDBJ databases">
        <title>Depth-based differentiation of microbial function through sediment-hosted aquifers and enrichment of novel symbionts in the deep terrestrial subsurface.</title>
        <authorList>
            <person name="Probst A.J."/>
            <person name="Ladd B."/>
            <person name="Jarett J.K."/>
            <person name="Geller-Mcgrath D.E."/>
            <person name="Sieber C.M."/>
            <person name="Emerson J.B."/>
            <person name="Anantharaman K."/>
            <person name="Thomas B.C."/>
            <person name="Malmstrom R."/>
            <person name="Stieglmeier M."/>
            <person name="Klingl A."/>
            <person name="Woyke T."/>
            <person name="Ryan C.M."/>
            <person name="Banfield J.F."/>
        </authorList>
    </citation>
    <scope>NUCLEOTIDE SEQUENCE [LARGE SCALE GENOMIC DNA]</scope>
    <source>
        <strain evidence="1">CG12_big_fil_rev_8_21_14_0_65_43_15</strain>
    </source>
</reference>
<comment type="caution">
    <text evidence="1">The sequence shown here is derived from an EMBL/GenBank/DDBJ whole genome shotgun (WGS) entry which is preliminary data.</text>
</comment>
<dbReference type="AlphaFoldDB" id="A0A2J0LQW0"/>
<gene>
    <name evidence="1" type="ORF">COW11_04425</name>
</gene>